<dbReference type="GO" id="GO:0061504">
    <property type="term" value="P:cyclic threonylcarbamoyladenosine biosynthetic process"/>
    <property type="evidence" value="ECO:0007669"/>
    <property type="project" value="TreeGrafter"/>
</dbReference>
<comment type="caution">
    <text evidence="2">The sequence shown here is derived from an EMBL/GenBank/DDBJ whole genome shotgun (WGS) entry which is preliminary data.</text>
</comment>
<sequence length="476" mass="50768">MSQWEEEIEAGTFRFVEELERRGFRADGRILDGTVGSDDDALRVEITLPDGFPFTPPRVLPPADFQRSWHRERDGAMCLYPSDGRDDLPWLDVGDFLALVERWITESTSGWPGDFPDLDLERYFEQAAEPLVVYGDLDELNNKFIQLRRLAHLTRVVGPGSIPAGKRVGKNRAFGYVTDIGEPATPPASWGDLTVAIPAADVRLIEKAVADGRFSYLIVRYVRGGVGAAVVLSIWRDTSGGIGLASVRSASDAPATLRLRAGADSEALGESHVAVVGVGAIGSFVCDLLARAGVGAITAYDPDIVKPGNLIRHLAGVDSVGLPKPEAVRRTIEARPHNSTTVTSVPDGVPLPSEVLGTFVDHDLVIDASASGEVTQLLAIAATAGGHHLISVCLQEEGRVVRVDVIPPLRGDPIPPTGLNPPAAREDLRFEAGCGDPVSQTSAFAVYEAASIATRHAIGLLTGSPLSAAGTIRDYR</sequence>
<dbReference type="PROSITE" id="PS00065">
    <property type="entry name" value="D_2_HYDROXYACID_DH_1"/>
    <property type="match status" value="1"/>
</dbReference>
<dbReference type="EMBL" id="RKQZ01000001">
    <property type="protein sequence ID" value="RPF20333.1"/>
    <property type="molecule type" value="Genomic_DNA"/>
</dbReference>
<dbReference type="Gene3D" id="3.40.50.720">
    <property type="entry name" value="NAD(P)-binding Rossmann-like Domain"/>
    <property type="match status" value="1"/>
</dbReference>
<dbReference type="OrthoDB" id="8773615at2"/>
<dbReference type="PANTHER" id="PTHR43267">
    <property type="entry name" value="TRNA THREONYLCARBAMOYLADENOSINE DEHYDRATASE"/>
    <property type="match status" value="1"/>
</dbReference>
<organism evidence="2 3">
    <name type="scientific">Myceligenerans xiligouense</name>
    <dbReference type="NCBI Taxonomy" id="253184"/>
    <lineage>
        <taxon>Bacteria</taxon>
        <taxon>Bacillati</taxon>
        <taxon>Actinomycetota</taxon>
        <taxon>Actinomycetes</taxon>
        <taxon>Micrococcales</taxon>
        <taxon>Promicromonosporaceae</taxon>
        <taxon>Myceligenerans</taxon>
    </lineage>
</organism>
<dbReference type="GO" id="GO:0016779">
    <property type="term" value="F:nucleotidyltransferase activity"/>
    <property type="evidence" value="ECO:0007669"/>
    <property type="project" value="UniProtKB-KW"/>
</dbReference>
<dbReference type="GO" id="GO:0061503">
    <property type="term" value="F:tRNA threonylcarbamoyladenosine dehydratase"/>
    <property type="evidence" value="ECO:0007669"/>
    <property type="project" value="TreeGrafter"/>
</dbReference>
<proteinExistence type="predicted"/>
<dbReference type="InterPro" id="IPR029752">
    <property type="entry name" value="D-isomer_DH_CS1"/>
</dbReference>
<dbReference type="Pfam" id="PF00899">
    <property type="entry name" value="ThiF"/>
    <property type="match status" value="1"/>
</dbReference>
<keyword evidence="2" id="KW-0808">Transferase</keyword>
<gene>
    <name evidence="2" type="ORF">EDD34_0919</name>
</gene>
<name>A0A3N4YHT3_9MICO</name>
<evidence type="ECO:0000259" key="1">
    <source>
        <dbReference type="Pfam" id="PF00899"/>
    </source>
</evidence>
<dbReference type="InterPro" id="IPR035985">
    <property type="entry name" value="Ubiquitin-activating_enz"/>
</dbReference>
<dbReference type="PANTHER" id="PTHR43267:SF1">
    <property type="entry name" value="TRNA THREONYLCARBAMOYLADENOSINE DEHYDRATASE"/>
    <property type="match status" value="1"/>
</dbReference>
<dbReference type="GO" id="GO:0008641">
    <property type="term" value="F:ubiquitin-like modifier activating enzyme activity"/>
    <property type="evidence" value="ECO:0007669"/>
    <property type="project" value="InterPro"/>
</dbReference>
<accession>A0A3N4YHT3</accession>
<keyword evidence="3" id="KW-1185">Reference proteome</keyword>
<dbReference type="RefSeq" id="WP_123813511.1">
    <property type="nucleotide sequence ID" value="NZ_RKQZ01000001.1"/>
</dbReference>
<keyword evidence="2" id="KW-0548">Nucleotidyltransferase</keyword>
<feature type="domain" description="THIF-type NAD/FAD binding fold" evidence="1">
    <location>
        <begin position="264"/>
        <end position="404"/>
    </location>
</feature>
<reference evidence="2 3" key="1">
    <citation type="submission" date="2018-11" db="EMBL/GenBank/DDBJ databases">
        <title>Sequencing the genomes of 1000 actinobacteria strains.</title>
        <authorList>
            <person name="Klenk H.-P."/>
        </authorList>
    </citation>
    <scope>NUCLEOTIDE SEQUENCE [LARGE SCALE GENOMIC DNA]</scope>
    <source>
        <strain evidence="2 3">DSM 15700</strain>
    </source>
</reference>
<dbReference type="CDD" id="cd01483">
    <property type="entry name" value="E1_enzyme_family"/>
    <property type="match status" value="1"/>
</dbReference>
<dbReference type="Proteomes" id="UP000280501">
    <property type="component" value="Unassembled WGS sequence"/>
</dbReference>
<dbReference type="InterPro" id="IPR000594">
    <property type="entry name" value="ThiF_NAD_FAD-bd"/>
</dbReference>
<protein>
    <submittedName>
        <fullName evidence="2">Molybdopterin/thiamine biosynthesis adenylyltransferase</fullName>
    </submittedName>
</protein>
<dbReference type="AlphaFoldDB" id="A0A3N4YHT3"/>
<evidence type="ECO:0000313" key="2">
    <source>
        <dbReference type="EMBL" id="RPF20333.1"/>
    </source>
</evidence>
<dbReference type="InterPro" id="IPR045886">
    <property type="entry name" value="ThiF/MoeB/HesA"/>
</dbReference>
<dbReference type="SUPFAM" id="SSF69572">
    <property type="entry name" value="Activating enzymes of the ubiquitin-like proteins"/>
    <property type="match status" value="1"/>
</dbReference>
<evidence type="ECO:0000313" key="3">
    <source>
        <dbReference type="Proteomes" id="UP000280501"/>
    </source>
</evidence>